<feature type="domain" description="C2H2-type" evidence="11">
    <location>
        <begin position="1735"/>
        <end position="1762"/>
    </location>
</feature>
<feature type="compositionally biased region" description="Basic and acidic residues" evidence="10">
    <location>
        <begin position="1026"/>
        <end position="1039"/>
    </location>
</feature>
<feature type="region of interest" description="Disordered" evidence="10">
    <location>
        <begin position="364"/>
        <end position="448"/>
    </location>
</feature>
<feature type="domain" description="C2H2-type" evidence="11">
    <location>
        <begin position="1202"/>
        <end position="1229"/>
    </location>
</feature>
<feature type="domain" description="C2H2-type" evidence="11">
    <location>
        <begin position="614"/>
        <end position="641"/>
    </location>
</feature>
<feature type="region of interest" description="Disordered" evidence="10">
    <location>
        <begin position="1"/>
        <end position="29"/>
    </location>
</feature>
<evidence type="ECO:0000259" key="11">
    <source>
        <dbReference type="PROSITE" id="PS50157"/>
    </source>
</evidence>
<dbReference type="Pfam" id="PF13912">
    <property type="entry name" value="zf-C2H2_6"/>
    <property type="match status" value="6"/>
</dbReference>
<protein>
    <recommendedName>
        <fullName evidence="11">C2H2-type domain-containing protein</fullName>
    </recommendedName>
</protein>
<feature type="region of interest" description="Disordered" evidence="10">
    <location>
        <begin position="1883"/>
        <end position="1908"/>
    </location>
</feature>
<dbReference type="GeneID" id="109398266"/>
<evidence type="ECO:0000256" key="8">
    <source>
        <dbReference type="ARBA" id="ARBA00023242"/>
    </source>
</evidence>
<dbReference type="EnsemblMetazoa" id="AALFPA23_012468.R17872">
    <property type="protein sequence ID" value="AALFPA23_012468.P17872"/>
    <property type="gene ID" value="AALFPA23_012468"/>
</dbReference>
<sequence length="1937" mass="222035">MHLLRNHLNNEHQQGQNPDTSQPIDQDQQDSNHECKICSAVFKLESALKKHLNKHANPGKKSHPCTMCETTFTSREGRRVHMILKHNAGKTYKCEQCPMIFARMGNLRLHMTTHGVRPHVCSICGQSFARIDSLKNHEEACAEGKRGLFCEVCGQRFRKQDLLDKHLEQGHPDKEFQCSHCGQGFETKRALSHHVRVHEGTFRCEHCPRQFVTERALNNHKKSRHWDILGIERVVGKQGRRKDAQPRQPKERVRRNKYCPFLGLEHLAEMAAKKADGEKRGEGAGSEDAAGADSEDSLDVKSKRGDSTSGAEIENGSVLGAVEETEHVVEEVFPNIEEDAMSRAQNLESEVFFKKTELAKSTCNSYTKERVTPQEAELSDVDDAGPLNEENDTSENHSNASDEQIHSYHDRNQTSSSESDELETPKHRTKRKSRRKRDSVEDKSTAKTPYPKKYKCDDCGKSFAHRTWWGAHRAKAHGAHEDFKPSKSNRIHFCDECPKSFCDWRNLIYHLEHIHRKKIDAIQTVRCQSCKKNLLSEKDLKLHTCFVRRGFLNRPPEFKCDRCNKAYVSKNALESHRTVHEEYHNISCELCQKPFADEKDLSYHKKRVHVDASFVCEVCGKAFKVQNQLKTHINIHRETKAYQCEYCGRAFAQRNGMTAHLRIAHAEQLGEQAMAEREITCPICEKKLKGKICYRLHMKTHTNERMYGCSHCDKRFVTNQDKLRHEQTHTKEYKFKCRFCDKGSTRRKLILLHEAKEHNEVSGEPIGPQHKCSFCGRCFSSPSAVAIHESLHSDALPVGCELCDRRFKNVKYMKYHLKAHHKQATTKQKETTGSESAVDAVKVSEGQGAPQVVATEVDANSNACNYTLVYAVEQTFSTSNTPAPLVSVLTISSISRKCPGLIKHVNTSLSPSQSSPSTGEHNLVTFSFKRFASFPGRVTFSRILALSNGIVSCSSLITSSACCLALRFVPNAMPRGRPRKAKPEEVTLVQQANHQEGEVRSSDQVLIKKSKQRGRPRQPRPQVLPPEEKSDEKNIKEGNEQYDEEVLDESSLKGKGRKDGQKSRISCEFCGKVFKFRATLKQHEQIHYGIKEFECEVCQRRFLHKGTLKVHLRMHTGEMPYKCPHCSKQFRGQTALDCHVFRHTKQGTKCPQCSAIFATPSIVKQHIREVHTTERVNTCQICGITYKHLKSLRLHLRNHQKRVCPDCGKIFHSVYAMMTHRKIHAQDHFQFKCSYCDRKFEKEEELVAHGKLRGRTYQCEMCCHSFNKATYLQNHSRRNHWKELGLEQLKIAPPKNGWNRKGVPKPKKKDTEEDGCEVALELGPVDVAYIVDVPPVPEVGHSYDEPQLDDAYTVYSVPQEVPLVIVPFYQTTEGQLNNVVEADSQLMGPTQPNDETVQYVRYEPAQQEHRLESDHDYAGDDFHYGDECVKDDDVPVEGDTDEHEELKTEIKNEPEVLQDNPVVEAVPTKVPPEPDKDREADVTLPKMEETEQKEEIQEVSVSADLGSDSDEDDKPLSTWLRRTPEKAFTIGDEHTTLTQEPNVRNNGAKDAAHHLNNKPKKPVIDAKKPVKQKRKSKMDGDLLKIREIRELFCPFCGESFKSRFALGNHKKTIHSDLEQHKGPFICEICGKSYANIASLVCHRNRHEEYQRFKCDKCPKAFAFRCYLETHKRAEHLHERLICPLCGKQFKYSQDLKVHTRQHEDDRPFKCDQCPSVFRYPSALRSHKAWHEQTVFTCDICQKTFKYANSLRVHKRLHSGIKQFRCKICDREFNTKAPLVRHLATHSVEREVRCVVCDKIFYKKVDLVIHQSKEHPNDPTIGKTVKIHRCEVCGQEFAKKSNLKAHSYIHGDVYKFKCKLCEDQQFKQHAGLRHHLIHFHKMDLSKKKPEGESGTKEVEEKKGPQVDRQSSMVNATLTPAISIIHNGLQFTLQQVQCE</sequence>
<dbReference type="Gene3D" id="3.30.160.60">
    <property type="entry name" value="Classic Zinc Finger"/>
    <property type="match status" value="20"/>
</dbReference>
<keyword evidence="4 9" id="KW-0863">Zinc-finger</keyword>
<feature type="domain" description="C2H2-type" evidence="11">
    <location>
        <begin position="33"/>
        <end position="60"/>
    </location>
</feature>
<feature type="domain" description="C2H2-type" evidence="11">
    <location>
        <begin position="642"/>
        <end position="670"/>
    </location>
</feature>
<dbReference type="PANTHER" id="PTHR47772">
    <property type="entry name" value="ZINC FINGER PROTEIN 200"/>
    <property type="match status" value="1"/>
</dbReference>
<feature type="domain" description="C2H2-type" evidence="11">
    <location>
        <begin position="148"/>
        <end position="176"/>
    </location>
</feature>
<dbReference type="SUPFAM" id="SSF57667">
    <property type="entry name" value="beta-beta-alpha zinc fingers"/>
    <property type="match status" value="18"/>
</dbReference>
<evidence type="ECO:0000256" key="3">
    <source>
        <dbReference type="ARBA" id="ARBA00022737"/>
    </source>
</evidence>
<feature type="domain" description="C2H2-type" evidence="11">
    <location>
        <begin position="1591"/>
        <end position="1619"/>
    </location>
</feature>
<feature type="compositionally biased region" description="Basic residues" evidence="10">
    <location>
        <begin position="1008"/>
        <end position="1018"/>
    </location>
</feature>
<comment type="subcellular location">
    <subcellularLocation>
        <location evidence="1">Nucleus</location>
    </subcellularLocation>
</comment>
<feature type="compositionally biased region" description="Basic and acidic residues" evidence="10">
    <location>
        <begin position="403"/>
        <end position="412"/>
    </location>
</feature>
<feature type="domain" description="C2H2-type" evidence="11">
    <location>
        <begin position="1791"/>
        <end position="1819"/>
    </location>
</feature>
<feature type="region of interest" description="Disordered" evidence="10">
    <location>
        <begin position="992"/>
        <end position="1061"/>
    </location>
</feature>
<dbReference type="Pfam" id="PF13894">
    <property type="entry name" value="zf-C2H2_4"/>
    <property type="match status" value="2"/>
</dbReference>
<feature type="domain" description="C2H2-type" evidence="11">
    <location>
        <begin position="119"/>
        <end position="147"/>
    </location>
</feature>
<dbReference type="InterPro" id="IPR036236">
    <property type="entry name" value="Znf_C2H2_sf"/>
</dbReference>
<feature type="compositionally biased region" description="Basic and acidic residues" evidence="10">
    <location>
        <begin position="273"/>
        <end position="282"/>
    </location>
</feature>
<feature type="domain" description="C2H2-type" evidence="11">
    <location>
        <begin position="1680"/>
        <end position="1707"/>
    </location>
</feature>
<feature type="domain" description="C2H2-type" evidence="11">
    <location>
        <begin position="176"/>
        <end position="203"/>
    </location>
</feature>
<dbReference type="InterPro" id="IPR050636">
    <property type="entry name" value="C2H2-ZF_domain-containing"/>
</dbReference>
<feature type="region of interest" description="Disordered" evidence="10">
    <location>
        <begin position="1466"/>
        <end position="1516"/>
    </location>
</feature>
<evidence type="ECO:0000313" key="13">
    <source>
        <dbReference type="Proteomes" id="UP000069940"/>
    </source>
</evidence>
<feature type="domain" description="C2H2-type" evidence="11">
    <location>
        <begin position="1763"/>
        <end position="1790"/>
    </location>
</feature>
<feature type="domain" description="C2H2-type" evidence="11">
    <location>
        <begin position="1257"/>
        <end position="1285"/>
    </location>
</feature>
<dbReference type="PROSITE" id="PS00028">
    <property type="entry name" value="ZINC_FINGER_C2H2_1"/>
    <property type="match status" value="28"/>
</dbReference>
<dbReference type="Proteomes" id="UP000069940">
    <property type="component" value="Unassembled WGS sequence"/>
</dbReference>
<feature type="domain" description="C2H2-type" evidence="11">
    <location>
        <begin position="770"/>
        <end position="797"/>
    </location>
</feature>
<evidence type="ECO:0000313" key="12">
    <source>
        <dbReference type="EnsemblMetazoa" id="AALFPA23_012468.P17872"/>
    </source>
</evidence>
<dbReference type="PROSITE" id="PS50157">
    <property type="entry name" value="ZINC_FINGER_C2H2_2"/>
    <property type="match status" value="32"/>
</dbReference>
<feature type="region of interest" description="Disordered" evidence="10">
    <location>
        <begin position="273"/>
        <end position="322"/>
    </location>
</feature>
<feature type="domain" description="C2H2-type" evidence="11">
    <location>
        <begin position="1093"/>
        <end position="1120"/>
    </location>
</feature>
<keyword evidence="2" id="KW-0479">Metal-binding</keyword>
<feature type="compositionally biased region" description="Polar residues" evidence="10">
    <location>
        <begin position="11"/>
        <end position="26"/>
    </location>
</feature>
<proteinExistence type="predicted"/>
<feature type="domain" description="C2H2-type" evidence="11">
    <location>
        <begin position="1065"/>
        <end position="1092"/>
    </location>
</feature>
<evidence type="ECO:0000256" key="6">
    <source>
        <dbReference type="ARBA" id="ARBA00023015"/>
    </source>
</evidence>
<evidence type="ECO:0000256" key="10">
    <source>
        <dbReference type="SAM" id="MobiDB-lite"/>
    </source>
</evidence>
<name>A0ABM1YVD1_AEDAL</name>
<feature type="domain" description="C2H2-type" evidence="11">
    <location>
        <begin position="1624"/>
        <end position="1651"/>
    </location>
</feature>
<feature type="compositionally biased region" description="Basic and acidic residues" evidence="10">
    <location>
        <begin position="1883"/>
        <end position="1904"/>
    </location>
</feature>
<feature type="compositionally biased region" description="Basic residues" evidence="10">
    <location>
        <begin position="427"/>
        <end position="437"/>
    </location>
</feature>
<keyword evidence="13" id="KW-1185">Reference proteome</keyword>
<dbReference type="InterPro" id="IPR013087">
    <property type="entry name" value="Znf_C2H2_type"/>
</dbReference>
<organism evidence="12 13">
    <name type="scientific">Aedes albopictus</name>
    <name type="common">Asian tiger mosquito</name>
    <name type="synonym">Stegomyia albopicta</name>
    <dbReference type="NCBI Taxonomy" id="7160"/>
    <lineage>
        <taxon>Eukaryota</taxon>
        <taxon>Metazoa</taxon>
        <taxon>Ecdysozoa</taxon>
        <taxon>Arthropoda</taxon>
        <taxon>Hexapoda</taxon>
        <taxon>Insecta</taxon>
        <taxon>Pterygota</taxon>
        <taxon>Neoptera</taxon>
        <taxon>Endopterygota</taxon>
        <taxon>Diptera</taxon>
        <taxon>Nematocera</taxon>
        <taxon>Culicoidea</taxon>
        <taxon>Culicidae</taxon>
        <taxon>Culicinae</taxon>
        <taxon>Aedini</taxon>
        <taxon>Aedes</taxon>
        <taxon>Stegomyia</taxon>
    </lineage>
</organism>
<feature type="domain" description="C2H2-type" evidence="11">
    <location>
        <begin position="202"/>
        <end position="225"/>
    </location>
</feature>
<dbReference type="RefSeq" id="XP_062703514.1">
    <property type="nucleotide sequence ID" value="XM_062847530.1"/>
</dbReference>
<evidence type="ECO:0000256" key="1">
    <source>
        <dbReference type="ARBA" id="ARBA00004123"/>
    </source>
</evidence>
<keyword evidence="5" id="KW-0862">Zinc</keyword>
<feature type="domain" description="C2H2-type" evidence="11">
    <location>
        <begin position="1231"/>
        <end position="1249"/>
    </location>
</feature>
<evidence type="ECO:0000256" key="2">
    <source>
        <dbReference type="ARBA" id="ARBA00022723"/>
    </source>
</evidence>
<feature type="domain" description="C2H2-type" evidence="11">
    <location>
        <begin position="707"/>
        <end position="734"/>
    </location>
</feature>
<feature type="domain" description="C2H2-type" evidence="11">
    <location>
        <begin position="558"/>
        <end position="585"/>
    </location>
</feature>
<feature type="domain" description="C2H2-type" evidence="11">
    <location>
        <begin position="798"/>
        <end position="825"/>
    </location>
</feature>
<feature type="domain" description="C2H2-type" evidence="11">
    <location>
        <begin position="1148"/>
        <end position="1176"/>
    </location>
</feature>
<feature type="domain" description="C2H2-type" evidence="11">
    <location>
        <begin position="586"/>
        <end position="614"/>
    </location>
</feature>
<feature type="domain" description="C2H2-type" evidence="11">
    <location>
        <begin position="1708"/>
        <end position="1730"/>
    </location>
</feature>
<feature type="compositionally biased region" description="Basic and acidic residues" evidence="10">
    <location>
        <begin position="1472"/>
        <end position="1496"/>
    </location>
</feature>
<evidence type="ECO:0000256" key="7">
    <source>
        <dbReference type="ARBA" id="ARBA00023163"/>
    </source>
</evidence>
<feature type="domain" description="C2H2-type" evidence="11">
    <location>
        <begin position="454"/>
        <end position="485"/>
    </location>
</feature>
<dbReference type="SMART" id="SM00355">
    <property type="entry name" value="ZnF_C2H2"/>
    <property type="match status" value="36"/>
</dbReference>
<reference evidence="13" key="1">
    <citation type="journal article" date="2015" name="Proc. Natl. Acad. Sci. U.S.A.">
        <title>Genome sequence of the Asian Tiger mosquito, Aedes albopictus, reveals insights into its biology, genetics, and evolution.</title>
        <authorList>
            <person name="Chen X.G."/>
            <person name="Jiang X."/>
            <person name="Gu J."/>
            <person name="Xu M."/>
            <person name="Wu Y."/>
            <person name="Deng Y."/>
            <person name="Zhang C."/>
            <person name="Bonizzoni M."/>
            <person name="Dermauw W."/>
            <person name="Vontas J."/>
            <person name="Armbruster P."/>
            <person name="Huang X."/>
            <person name="Yang Y."/>
            <person name="Zhang H."/>
            <person name="He W."/>
            <person name="Peng H."/>
            <person name="Liu Y."/>
            <person name="Wu K."/>
            <person name="Chen J."/>
            <person name="Lirakis M."/>
            <person name="Topalis P."/>
            <person name="Van Leeuwen T."/>
            <person name="Hall A.B."/>
            <person name="Jiang X."/>
            <person name="Thorpe C."/>
            <person name="Mueller R.L."/>
            <person name="Sun C."/>
            <person name="Waterhouse R.M."/>
            <person name="Yan G."/>
            <person name="Tu Z.J."/>
            <person name="Fang X."/>
            <person name="James A.A."/>
        </authorList>
    </citation>
    <scope>NUCLEOTIDE SEQUENCE [LARGE SCALE GENOMIC DNA]</scope>
    <source>
        <strain evidence="13">Foshan</strain>
    </source>
</reference>
<evidence type="ECO:0000256" key="9">
    <source>
        <dbReference type="PROSITE-ProRule" id="PRU00042"/>
    </source>
</evidence>
<feature type="domain" description="C2H2-type" evidence="11">
    <location>
        <begin position="1652"/>
        <end position="1680"/>
    </location>
</feature>
<keyword evidence="8" id="KW-0539">Nucleus</keyword>
<accession>A0ABM1YVD1</accession>
<keyword evidence="6" id="KW-0805">Transcription regulation</keyword>
<dbReference type="Pfam" id="PF12874">
    <property type="entry name" value="zf-met"/>
    <property type="match status" value="1"/>
</dbReference>
<dbReference type="Pfam" id="PF00096">
    <property type="entry name" value="zf-C2H2"/>
    <property type="match status" value="10"/>
</dbReference>
<evidence type="ECO:0000256" key="4">
    <source>
        <dbReference type="ARBA" id="ARBA00022771"/>
    </source>
</evidence>
<evidence type="ECO:0000256" key="5">
    <source>
        <dbReference type="ARBA" id="ARBA00022833"/>
    </source>
</evidence>
<feature type="domain" description="C2H2-type" evidence="11">
    <location>
        <begin position="492"/>
        <end position="520"/>
    </location>
</feature>
<reference evidence="12" key="2">
    <citation type="submission" date="2025-05" db="UniProtKB">
        <authorList>
            <consortium name="EnsemblMetazoa"/>
        </authorList>
    </citation>
    <scope>IDENTIFICATION</scope>
    <source>
        <strain evidence="12">Foshan</strain>
    </source>
</reference>
<feature type="domain" description="C2H2-type" evidence="11">
    <location>
        <begin position="679"/>
        <end position="706"/>
    </location>
</feature>
<feature type="compositionally biased region" description="Acidic residues" evidence="10">
    <location>
        <begin position="377"/>
        <end position="393"/>
    </location>
</feature>
<feature type="domain" description="C2H2-type" evidence="11">
    <location>
        <begin position="1827"/>
        <end position="1849"/>
    </location>
</feature>
<dbReference type="PANTHER" id="PTHR47772:SF13">
    <property type="entry name" value="GASTRULA ZINC FINGER PROTEIN XLCGF49.1-LIKE-RELATED"/>
    <property type="match status" value="1"/>
</dbReference>
<feature type="domain" description="C2H2-type" evidence="11">
    <location>
        <begin position="1121"/>
        <end position="1148"/>
    </location>
</feature>
<keyword evidence="3" id="KW-0677">Repeat</keyword>
<feature type="domain" description="C2H2-type" evidence="11">
    <location>
        <begin position="92"/>
        <end position="114"/>
    </location>
</feature>
<keyword evidence="7" id="KW-0804">Transcription</keyword>